<dbReference type="PROSITE" id="PS50275">
    <property type="entry name" value="SAC"/>
    <property type="match status" value="1"/>
</dbReference>
<dbReference type="GO" id="GO:0005783">
    <property type="term" value="C:endoplasmic reticulum"/>
    <property type="evidence" value="ECO:0007669"/>
    <property type="project" value="TreeGrafter"/>
</dbReference>
<dbReference type="GO" id="GO:0046856">
    <property type="term" value="P:phosphatidylinositol dephosphorylation"/>
    <property type="evidence" value="ECO:0007669"/>
    <property type="project" value="TreeGrafter"/>
</dbReference>
<dbReference type="PANTHER" id="PTHR45662">
    <property type="entry name" value="PHOSPHATIDYLINOSITIDE PHOSPHATASE SAC1"/>
    <property type="match status" value="1"/>
</dbReference>
<proteinExistence type="predicted"/>
<gene>
    <name evidence="4" type="ORF">HINF_LOCUS24535</name>
    <name evidence="3" type="ORF">HINF_LOCUS43747</name>
</gene>
<feature type="transmembrane region" description="Helical" evidence="1">
    <location>
        <begin position="434"/>
        <end position="456"/>
    </location>
</feature>
<keyword evidence="1" id="KW-1133">Transmembrane helix</keyword>
<dbReference type="GO" id="GO:0043812">
    <property type="term" value="F:phosphatidylinositol-4-phosphate phosphatase activity"/>
    <property type="evidence" value="ECO:0007669"/>
    <property type="project" value="TreeGrafter"/>
</dbReference>
<feature type="domain" description="SAC" evidence="2">
    <location>
        <begin position="117"/>
        <end position="343"/>
    </location>
</feature>
<evidence type="ECO:0000313" key="3">
    <source>
        <dbReference type="EMBL" id="CAI9956102.1"/>
    </source>
</evidence>
<dbReference type="EMBL" id="CAXDID020000072">
    <property type="protein sequence ID" value="CAL6014999.1"/>
    <property type="molecule type" value="Genomic_DNA"/>
</dbReference>
<dbReference type="AlphaFoldDB" id="A0AA86QLN5"/>
<dbReference type="Proteomes" id="UP001642409">
    <property type="component" value="Unassembled WGS sequence"/>
</dbReference>
<comment type="caution">
    <text evidence="3">The sequence shown here is derived from an EMBL/GenBank/DDBJ whole genome shotgun (WGS) entry which is preliminary data.</text>
</comment>
<dbReference type="EMBL" id="CATOUU010000871">
    <property type="protein sequence ID" value="CAI9956102.1"/>
    <property type="molecule type" value="Genomic_DNA"/>
</dbReference>
<protein>
    <submittedName>
        <fullName evidence="3">Phosphatidylinositol 4-phosphatase</fullName>
    </submittedName>
    <submittedName>
        <fullName evidence="4">Phosphatidylinositol_4-phosphatase</fullName>
    </submittedName>
</protein>
<keyword evidence="5" id="KW-1185">Reference proteome</keyword>
<keyword evidence="1" id="KW-0812">Transmembrane</keyword>
<evidence type="ECO:0000256" key="1">
    <source>
        <dbReference type="SAM" id="Phobius"/>
    </source>
</evidence>
<evidence type="ECO:0000259" key="2">
    <source>
        <dbReference type="PROSITE" id="PS50275"/>
    </source>
</evidence>
<accession>A0AA86QLN5</accession>
<evidence type="ECO:0000313" key="5">
    <source>
        <dbReference type="Proteomes" id="UP001642409"/>
    </source>
</evidence>
<organism evidence="3">
    <name type="scientific">Hexamita inflata</name>
    <dbReference type="NCBI Taxonomy" id="28002"/>
    <lineage>
        <taxon>Eukaryota</taxon>
        <taxon>Metamonada</taxon>
        <taxon>Diplomonadida</taxon>
        <taxon>Hexamitidae</taxon>
        <taxon>Hexamitinae</taxon>
        <taxon>Hexamita</taxon>
    </lineage>
</organism>
<dbReference type="PANTHER" id="PTHR45662:SF2">
    <property type="entry name" value="PHOSPHATIDYLINOSITOL-3-PHOSPHATASE SAC1"/>
    <property type="match status" value="1"/>
</dbReference>
<dbReference type="Pfam" id="PF02383">
    <property type="entry name" value="Syja_N"/>
    <property type="match status" value="1"/>
</dbReference>
<keyword evidence="1" id="KW-0472">Membrane</keyword>
<reference evidence="3" key="1">
    <citation type="submission" date="2023-06" db="EMBL/GenBank/DDBJ databases">
        <authorList>
            <person name="Kurt Z."/>
        </authorList>
    </citation>
    <scope>NUCLEOTIDE SEQUENCE</scope>
</reference>
<reference evidence="4 5" key="2">
    <citation type="submission" date="2024-07" db="EMBL/GenBank/DDBJ databases">
        <authorList>
            <person name="Akdeniz Z."/>
        </authorList>
    </citation>
    <scope>NUCLEOTIDE SEQUENCE [LARGE SCALE GENOMIC DNA]</scope>
</reference>
<feature type="transmembrane region" description="Helical" evidence="1">
    <location>
        <begin position="468"/>
        <end position="487"/>
    </location>
</feature>
<sequence>MTESFKSECIATISHLNTVFSVYATDKKPVPTAFSHFKVYEPLEILVEQHKSQNQKSVSKNTAKYVKKVLKQHFKQAGVYFSDSPLIASSDFKNDDKMMLWSSGNRYCVLGFISGNIFERRTPGYQGKRFFNRGCDDDARAGNQLLVQYVENDDYTSNKPITCVRGQMPIKFQQIPNMKVKPKPTILENDHVFSKYMTKMTQLKLQNLVFFNLVDNKPWESFLAKNFQDGVIEYLDQKQEEYEMYEISKLENDQVLDLNEQPSFKFSQLECKKLKFTKISKPNYEIGILIISKNMSYVHLDYHKTISKGGKEYANDLFKVFEQIYKEGYTPRINCVDSLDRTNCFLLYYYQYRNFNQSNDAIIYGGNVISNQYASSNAMKQDLARFGKRTNAGKMQDLAIWFRRAIFNNLIDGKQQDAYRLIQQETRLTIPNQFNYLVVFLSLLVILIAALISIILKAENNVTKIVSIVFCCLVCLAAQIGTILGGGKKFAELGKF</sequence>
<evidence type="ECO:0000313" key="4">
    <source>
        <dbReference type="EMBL" id="CAL6014999.1"/>
    </source>
</evidence>
<name>A0AA86QLN5_9EUKA</name>
<dbReference type="InterPro" id="IPR002013">
    <property type="entry name" value="SAC_dom"/>
</dbReference>